<feature type="transmembrane region" description="Helical" evidence="1">
    <location>
        <begin position="20"/>
        <end position="38"/>
    </location>
</feature>
<evidence type="ECO:0000313" key="2">
    <source>
        <dbReference type="EMBL" id="OCL96507.1"/>
    </source>
</evidence>
<protein>
    <submittedName>
        <fullName evidence="2">Uncharacterized protein</fullName>
    </submittedName>
</protein>
<keyword evidence="1" id="KW-1133">Transmembrane helix</keyword>
<dbReference type="OrthoDB" id="5344699at2"/>
<gene>
    <name evidence="2" type="ORF">AAX29_02046</name>
</gene>
<proteinExistence type="predicted"/>
<name>A0A1C0ATH0_9BACT</name>
<accession>A0A1C0ATH0</accession>
<dbReference type="AlphaFoldDB" id="A0A1C0ATH0"/>
<comment type="caution">
    <text evidence="2">The sequence shown here is derived from an EMBL/GenBank/DDBJ whole genome shotgun (WGS) entry which is preliminary data.</text>
</comment>
<organism evidence="2 3">
    <name type="scientific">Aliarcobacter thereius</name>
    <dbReference type="NCBI Taxonomy" id="544718"/>
    <lineage>
        <taxon>Bacteria</taxon>
        <taxon>Pseudomonadati</taxon>
        <taxon>Campylobacterota</taxon>
        <taxon>Epsilonproteobacteria</taxon>
        <taxon>Campylobacterales</taxon>
        <taxon>Arcobacteraceae</taxon>
        <taxon>Aliarcobacter</taxon>
    </lineage>
</organism>
<sequence length="94" mass="11025">MNEKRLKKYEYLSSKIRTQFFIILVVFSLPFIVLYFHLNERANLIDDFNNNKELICNIGSLKIDVSKADNWSVDKNSFFKGSTNIPVTKCEIKD</sequence>
<dbReference type="RefSeq" id="WP_066187757.1">
    <property type="nucleotide sequence ID" value="NZ_LCUJ01000014.1"/>
</dbReference>
<dbReference type="PATRIC" id="fig|544718.48.peg.1862"/>
<dbReference type="Proteomes" id="UP000093281">
    <property type="component" value="Unassembled WGS sequence"/>
</dbReference>
<evidence type="ECO:0000313" key="3">
    <source>
        <dbReference type="Proteomes" id="UP000093281"/>
    </source>
</evidence>
<keyword evidence="1" id="KW-0812">Transmembrane</keyword>
<dbReference type="EMBL" id="LCUJ01000014">
    <property type="protein sequence ID" value="OCL96507.1"/>
    <property type="molecule type" value="Genomic_DNA"/>
</dbReference>
<reference evidence="3" key="1">
    <citation type="submission" date="2015-05" db="EMBL/GenBank/DDBJ databases">
        <authorList>
            <person name="Rovetto F."/>
            <person name="Cocolin L."/>
            <person name="Illeghems K."/>
            <person name="Van Nieuwerburgh F."/>
            <person name="Houf K."/>
        </authorList>
    </citation>
    <scope>NUCLEOTIDE SEQUENCE [LARGE SCALE GENOMIC DNA]</scope>
    <source>
        <strain evidence="3">DU22</strain>
    </source>
</reference>
<evidence type="ECO:0000256" key="1">
    <source>
        <dbReference type="SAM" id="Phobius"/>
    </source>
</evidence>
<keyword evidence="1" id="KW-0472">Membrane</keyword>